<dbReference type="AlphaFoldDB" id="A0A6A5W0D5"/>
<name>A0A6A5W0D5_9PLEO</name>
<gene>
    <name evidence="1" type="ORF">BU23DRAFT_595381</name>
</gene>
<accession>A0A6A5W0D5</accession>
<protein>
    <submittedName>
        <fullName evidence="1">Uncharacterized protein</fullName>
    </submittedName>
</protein>
<dbReference type="Proteomes" id="UP000800036">
    <property type="component" value="Unassembled WGS sequence"/>
</dbReference>
<keyword evidence="2" id="KW-1185">Reference proteome</keyword>
<proteinExistence type="predicted"/>
<dbReference type="EMBL" id="ML976659">
    <property type="protein sequence ID" value="KAF1978847.1"/>
    <property type="molecule type" value="Genomic_DNA"/>
</dbReference>
<evidence type="ECO:0000313" key="2">
    <source>
        <dbReference type="Proteomes" id="UP000800036"/>
    </source>
</evidence>
<dbReference type="PROSITE" id="PS51257">
    <property type="entry name" value="PROKAR_LIPOPROTEIN"/>
    <property type="match status" value="1"/>
</dbReference>
<reference evidence="1" key="1">
    <citation type="journal article" date="2020" name="Stud. Mycol.">
        <title>101 Dothideomycetes genomes: a test case for predicting lifestyles and emergence of pathogens.</title>
        <authorList>
            <person name="Haridas S."/>
            <person name="Albert R."/>
            <person name="Binder M."/>
            <person name="Bloem J."/>
            <person name="Labutti K."/>
            <person name="Salamov A."/>
            <person name="Andreopoulos B."/>
            <person name="Baker S."/>
            <person name="Barry K."/>
            <person name="Bills G."/>
            <person name="Bluhm B."/>
            <person name="Cannon C."/>
            <person name="Castanera R."/>
            <person name="Culley D."/>
            <person name="Daum C."/>
            <person name="Ezra D."/>
            <person name="Gonzalez J."/>
            <person name="Henrissat B."/>
            <person name="Kuo A."/>
            <person name="Liang C."/>
            <person name="Lipzen A."/>
            <person name="Lutzoni F."/>
            <person name="Magnuson J."/>
            <person name="Mondo S."/>
            <person name="Nolan M."/>
            <person name="Ohm R."/>
            <person name="Pangilinan J."/>
            <person name="Park H.-J."/>
            <person name="Ramirez L."/>
            <person name="Alfaro M."/>
            <person name="Sun H."/>
            <person name="Tritt A."/>
            <person name="Yoshinaga Y."/>
            <person name="Zwiers L.-H."/>
            <person name="Turgeon B."/>
            <person name="Goodwin S."/>
            <person name="Spatafora J."/>
            <person name="Crous P."/>
            <person name="Grigoriev I."/>
        </authorList>
    </citation>
    <scope>NUCLEOTIDE SEQUENCE</scope>
    <source>
        <strain evidence="1">CBS 107.79</strain>
    </source>
</reference>
<evidence type="ECO:0000313" key="1">
    <source>
        <dbReference type="EMBL" id="KAF1978847.1"/>
    </source>
</evidence>
<feature type="non-terminal residue" evidence="1">
    <location>
        <position position="1"/>
    </location>
</feature>
<organism evidence="1 2">
    <name type="scientific">Bimuria novae-zelandiae CBS 107.79</name>
    <dbReference type="NCBI Taxonomy" id="1447943"/>
    <lineage>
        <taxon>Eukaryota</taxon>
        <taxon>Fungi</taxon>
        <taxon>Dikarya</taxon>
        <taxon>Ascomycota</taxon>
        <taxon>Pezizomycotina</taxon>
        <taxon>Dothideomycetes</taxon>
        <taxon>Pleosporomycetidae</taxon>
        <taxon>Pleosporales</taxon>
        <taxon>Massarineae</taxon>
        <taxon>Didymosphaeriaceae</taxon>
        <taxon>Bimuria</taxon>
    </lineage>
</organism>
<sequence>MDTYLHRGLPRATMEKGKVIQLNITSSQSCQSQEITWDELLQAREASDVRV</sequence>